<sequence length="611" mass="66325">MILNQGAYFLLAFATIGTLLSAALFIPNVDGALTESAHRVKKLASLLASLWFLTTLIGIILKISQILDISFIESLDRATITSFLTQWDLGKAMFAQLVGIMIVVAALPLIKRALPLLIFTLISIAVLVIPIFQSHAAASGSHSLAIGALVAHVAAISLWVGALFGILATPVEVRITALYRFSALALWAAILVSLSGVATAWTRLKSPDTWNSQYAYLVIAKIIFTIALLAMGYANRKRLESREAIKLQELLRLISVEAMVMVGVVLMGSWLSQIQPPAGDFSQITPAELVVGMKTPPAPTAINLIKLYNPDALMIVLLVVAVALYIKGVSILKSRGDTWPVGRTVAFACGIALIDFATSGGLGVYALFSFEYHMIAHMALGMIAPIGLVLGAPITLALRTLPQSRDGKERGVRALAVTALHSRYSVFLTNPVTALIIFDGSLFALYFTDLFEVLMGNHAGHLFMNIHFILAGFLFFNVIIGIDPNPRKIPHIVRIVVLFCAMSLHAFFSVALMSGSTLIDGGYYGSLRTSWITDLLADQKAGGSIGWAMGEIPILLALIATFILWAREDKRETIRIDRNESRLAAKGEPDDLAQYNAYLNRLHERESKGEQ</sequence>
<dbReference type="Pfam" id="PF09678">
    <property type="entry name" value="Caa3_CtaG"/>
    <property type="match status" value="1"/>
</dbReference>
<dbReference type="PANTHER" id="PTHR34820:SF4">
    <property type="entry name" value="INNER MEMBRANE PROTEIN YEBZ"/>
    <property type="match status" value="1"/>
</dbReference>
<feature type="transmembrane region" description="Helical" evidence="6">
    <location>
        <begin position="427"/>
        <end position="447"/>
    </location>
</feature>
<dbReference type="AlphaFoldDB" id="A0A6J6FQP2"/>
<feature type="transmembrane region" description="Helical" evidence="6">
    <location>
        <begin position="117"/>
        <end position="138"/>
    </location>
</feature>
<protein>
    <submittedName>
        <fullName evidence="8">Unannotated protein</fullName>
    </submittedName>
</protein>
<feature type="transmembrane region" description="Helical" evidence="6">
    <location>
        <begin position="312"/>
        <end position="332"/>
    </location>
</feature>
<feature type="transmembrane region" description="Helical" evidence="6">
    <location>
        <begin position="46"/>
        <end position="72"/>
    </location>
</feature>
<dbReference type="InterPro" id="IPR032694">
    <property type="entry name" value="CopC/D"/>
</dbReference>
<keyword evidence="2" id="KW-1003">Cell membrane</keyword>
<evidence type="ECO:0000259" key="7">
    <source>
        <dbReference type="Pfam" id="PF05425"/>
    </source>
</evidence>
<evidence type="ECO:0000256" key="5">
    <source>
        <dbReference type="ARBA" id="ARBA00023136"/>
    </source>
</evidence>
<reference evidence="8" key="1">
    <citation type="submission" date="2020-05" db="EMBL/GenBank/DDBJ databases">
        <authorList>
            <person name="Chiriac C."/>
            <person name="Salcher M."/>
            <person name="Ghai R."/>
            <person name="Kavagutti S V."/>
        </authorList>
    </citation>
    <scope>NUCLEOTIDE SEQUENCE</scope>
</reference>
<feature type="transmembrane region" description="Helical" evidence="6">
    <location>
        <begin position="344"/>
        <end position="368"/>
    </location>
</feature>
<dbReference type="GO" id="GO:0005886">
    <property type="term" value="C:plasma membrane"/>
    <property type="evidence" value="ECO:0007669"/>
    <property type="project" value="UniProtKB-SubCell"/>
</dbReference>
<feature type="transmembrane region" description="Helical" evidence="6">
    <location>
        <begin position="545"/>
        <end position="566"/>
    </location>
</feature>
<evidence type="ECO:0000256" key="2">
    <source>
        <dbReference type="ARBA" id="ARBA00022475"/>
    </source>
</evidence>
<dbReference type="InterPro" id="IPR019108">
    <property type="entry name" value="Caa3_assmbl_CtaG-rel"/>
</dbReference>
<feature type="transmembrane region" description="Helical" evidence="6">
    <location>
        <begin position="181"/>
        <end position="202"/>
    </location>
</feature>
<dbReference type="Pfam" id="PF05425">
    <property type="entry name" value="CopD"/>
    <property type="match status" value="1"/>
</dbReference>
<evidence type="ECO:0000313" key="8">
    <source>
        <dbReference type="EMBL" id="CAB4591031.1"/>
    </source>
</evidence>
<feature type="domain" description="Copper resistance protein D" evidence="7">
    <location>
        <begin position="177"/>
        <end position="271"/>
    </location>
</feature>
<keyword evidence="5 6" id="KW-0472">Membrane</keyword>
<accession>A0A6J6FQP2</accession>
<keyword evidence="3 6" id="KW-0812">Transmembrane</keyword>
<comment type="subcellular location">
    <subcellularLocation>
        <location evidence="1">Cell membrane</location>
        <topology evidence="1">Multi-pass membrane protein</topology>
    </subcellularLocation>
</comment>
<feature type="transmembrane region" description="Helical" evidence="6">
    <location>
        <begin position="374"/>
        <end position="398"/>
    </location>
</feature>
<dbReference type="InterPro" id="IPR008457">
    <property type="entry name" value="Cu-R_CopD_dom"/>
</dbReference>
<evidence type="ECO:0000256" key="6">
    <source>
        <dbReference type="SAM" id="Phobius"/>
    </source>
</evidence>
<keyword evidence="4 6" id="KW-1133">Transmembrane helix</keyword>
<feature type="transmembrane region" description="Helical" evidence="6">
    <location>
        <begin position="459"/>
        <end position="480"/>
    </location>
</feature>
<dbReference type="EMBL" id="CAEZUI010000018">
    <property type="protein sequence ID" value="CAB4591031.1"/>
    <property type="molecule type" value="Genomic_DNA"/>
</dbReference>
<name>A0A6J6FQP2_9ZZZZ</name>
<gene>
    <name evidence="8" type="ORF">UFOPK1807_00283</name>
</gene>
<evidence type="ECO:0000256" key="4">
    <source>
        <dbReference type="ARBA" id="ARBA00022989"/>
    </source>
</evidence>
<evidence type="ECO:0000256" key="3">
    <source>
        <dbReference type="ARBA" id="ARBA00022692"/>
    </source>
</evidence>
<feature type="transmembrane region" description="Helical" evidence="6">
    <location>
        <begin position="6"/>
        <end position="26"/>
    </location>
</feature>
<organism evidence="8">
    <name type="scientific">freshwater metagenome</name>
    <dbReference type="NCBI Taxonomy" id="449393"/>
    <lineage>
        <taxon>unclassified sequences</taxon>
        <taxon>metagenomes</taxon>
        <taxon>ecological metagenomes</taxon>
    </lineage>
</organism>
<dbReference type="GO" id="GO:0006825">
    <property type="term" value="P:copper ion transport"/>
    <property type="evidence" value="ECO:0007669"/>
    <property type="project" value="InterPro"/>
</dbReference>
<dbReference type="PANTHER" id="PTHR34820">
    <property type="entry name" value="INNER MEMBRANE PROTEIN YEBZ"/>
    <property type="match status" value="1"/>
</dbReference>
<feature type="transmembrane region" description="Helical" evidence="6">
    <location>
        <begin position="250"/>
        <end position="271"/>
    </location>
</feature>
<evidence type="ECO:0000256" key="1">
    <source>
        <dbReference type="ARBA" id="ARBA00004651"/>
    </source>
</evidence>
<proteinExistence type="predicted"/>
<feature type="transmembrane region" description="Helical" evidence="6">
    <location>
        <begin position="92"/>
        <end position="110"/>
    </location>
</feature>
<feature type="transmembrane region" description="Helical" evidence="6">
    <location>
        <begin position="492"/>
        <end position="513"/>
    </location>
</feature>
<feature type="transmembrane region" description="Helical" evidence="6">
    <location>
        <begin position="214"/>
        <end position="234"/>
    </location>
</feature>
<feature type="transmembrane region" description="Helical" evidence="6">
    <location>
        <begin position="144"/>
        <end position="169"/>
    </location>
</feature>